<name>A0A2N1M9F9_9GLOM</name>
<dbReference type="AlphaFoldDB" id="A0A2N1M9F9"/>
<gene>
    <name evidence="1" type="ORF">RhiirC2_857869</name>
</gene>
<dbReference type="Proteomes" id="UP000233469">
    <property type="component" value="Unassembled WGS sequence"/>
</dbReference>
<sequence>MFIKQYIFKEKKVADVIEIKDDDNTDVEDFDLPPISFLLHCLDLHIENDPIVRYTITDHFFVPPKGLEAYVEIDEDEARAAEARAAFDERNASIELTKLTPRTKPLDKEEKALRKASYRLPPVFFSSTNKFSHDLRILATPPSILYYQTNDKYFTQEEIADYLKNPDHNYDWIVNELINELHALYIRVRNIDNQASILKDFVKIMLPSIADYDHIIDKLVMRIRRLFIDWRNKLWAGILIKYKELDKKYKNPSKKLSAVQIANKMSEKDIRKIWNQWTCTIDKTALEVAMESLRDVCAMGFRAIEVAENVNKAHDDFLCLYNDLYTVNLAITTRYNIANSMDLSIYYFEEFKRKSSKNSLF</sequence>
<reference evidence="1 2" key="1">
    <citation type="submission" date="2016-04" db="EMBL/GenBank/DDBJ databases">
        <title>Genome analyses suggest a sexual origin of heterokaryosis in a supposedly ancient asexual fungus.</title>
        <authorList>
            <person name="Ropars J."/>
            <person name="Sedzielewska K."/>
            <person name="Noel J."/>
            <person name="Charron P."/>
            <person name="Farinelli L."/>
            <person name="Marton T."/>
            <person name="Kruger M."/>
            <person name="Pelin A."/>
            <person name="Brachmann A."/>
            <person name="Corradi N."/>
        </authorList>
    </citation>
    <scope>NUCLEOTIDE SEQUENCE [LARGE SCALE GENOMIC DNA]</scope>
    <source>
        <strain evidence="1 2">C2</strain>
    </source>
</reference>
<reference evidence="1 2" key="2">
    <citation type="submission" date="2017-10" db="EMBL/GenBank/DDBJ databases">
        <title>Extensive intraspecific genome diversity in a model arbuscular mycorrhizal fungus.</title>
        <authorList>
            <person name="Chen E.C.H."/>
            <person name="Morin E."/>
            <person name="Baudet D."/>
            <person name="Noel J."/>
            <person name="Ndikumana S."/>
            <person name="Charron P."/>
            <person name="St-Onge C."/>
            <person name="Giorgi J."/>
            <person name="Grigoriev I.V."/>
            <person name="Roux C."/>
            <person name="Martin F.M."/>
            <person name="Corradi N."/>
        </authorList>
    </citation>
    <scope>NUCLEOTIDE SEQUENCE [LARGE SCALE GENOMIC DNA]</scope>
    <source>
        <strain evidence="1 2">C2</strain>
    </source>
</reference>
<dbReference type="EMBL" id="LLXL01003720">
    <property type="protein sequence ID" value="PKK58262.1"/>
    <property type="molecule type" value="Genomic_DNA"/>
</dbReference>
<evidence type="ECO:0000313" key="1">
    <source>
        <dbReference type="EMBL" id="PKK58262.1"/>
    </source>
</evidence>
<comment type="caution">
    <text evidence="1">The sequence shown here is derived from an EMBL/GenBank/DDBJ whole genome shotgun (WGS) entry which is preliminary data.</text>
</comment>
<organism evidence="1 2">
    <name type="scientific">Rhizophagus irregularis</name>
    <dbReference type="NCBI Taxonomy" id="588596"/>
    <lineage>
        <taxon>Eukaryota</taxon>
        <taxon>Fungi</taxon>
        <taxon>Fungi incertae sedis</taxon>
        <taxon>Mucoromycota</taxon>
        <taxon>Glomeromycotina</taxon>
        <taxon>Glomeromycetes</taxon>
        <taxon>Glomerales</taxon>
        <taxon>Glomeraceae</taxon>
        <taxon>Rhizophagus</taxon>
    </lineage>
</organism>
<dbReference type="VEuPathDB" id="FungiDB:FUN_011725"/>
<dbReference type="VEuPathDB" id="FungiDB:RhiirA1_464148"/>
<proteinExistence type="predicted"/>
<accession>A0A2N1M9F9</accession>
<evidence type="ECO:0000313" key="2">
    <source>
        <dbReference type="Proteomes" id="UP000233469"/>
    </source>
</evidence>
<protein>
    <submittedName>
        <fullName evidence="1">Uncharacterized protein</fullName>
    </submittedName>
</protein>